<dbReference type="EMBL" id="KN819371">
    <property type="protein sequence ID" value="KIJ11929.1"/>
    <property type="molecule type" value="Genomic_DNA"/>
</dbReference>
<evidence type="ECO:0000313" key="1">
    <source>
        <dbReference type="EMBL" id="KIJ11929.1"/>
    </source>
</evidence>
<name>A0A0C9ST94_PAXIN</name>
<gene>
    <name evidence="1" type="ORF">PAXINDRAFT_15261</name>
</gene>
<accession>A0A0C9ST94</accession>
<evidence type="ECO:0000313" key="2">
    <source>
        <dbReference type="Proteomes" id="UP000053647"/>
    </source>
</evidence>
<dbReference type="AlphaFoldDB" id="A0A0C9ST94"/>
<proteinExistence type="predicted"/>
<sequence length="99" mass="10992">MSVKPVSWICRQTPGGIHKAAIPADGMIWKYGHPSANQELWGAPIVDHNASVSLALPERPSISWTSRTGLANFGTKVYACFEAQPHFLLNQYNRMVKEL</sequence>
<dbReference type="HOGENOM" id="CLU_2321082_0_0_1"/>
<keyword evidence="2" id="KW-1185">Reference proteome</keyword>
<reference evidence="1 2" key="1">
    <citation type="submission" date="2014-06" db="EMBL/GenBank/DDBJ databases">
        <authorList>
            <consortium name="DOE Joint Genome Institute"/>
            <person name="Kuo A."/>
            <person name="Kohler A."/>
            <person name="Nagy L.G."/>
            <person name="Floudas D."/>
            <person name="Copeland A."/>
            <person name="Barry K.W."/>
            <person name="Cichocki N."/>
            <person name="Veneault-Fourrey C."/>
            <person name="LaButti K."/>
            <person name="Lindquist E.A."/>
            <person name="Lipzen A."/>
            <person name="Lundell T."/>
            <person name="Morin E."/>
            <person name="Murat C."/>
            <person name="Sun H."/>
            <person name="Tunlid A."/>
            <person name="Henrissat B."/>
            <person name="Grigoriev I.V."/>
            <person name="Hibbett D.S."/>
            <person name="Martin F."/>
            <person name="Nordberg H.P."/>
            <person name="Cantor M.N."/>
            <person name="Hua S.X."/>
        </authorList>
    </citation>
    <scope>NUCLEOTIDE SEQUENCE [LARGE SCALE GENOMIC DNA]</scope>
    <source>
        <strain evidence="1 2">ATCC 200175</strain>
    </source>
</reference>
<protein>
    <submittedName>
        <fullName evidence="1">Uncharacterized protein</fullName>
    </submittedName>
</protein>
<reference evidence="2" key="2">
    <citation type="submission" date="2015-01" db="EMBL/GenBank/DDBJ databases">
        <title>Evolutionary Origins and Diversification of the Mycorrhizal Mutualists.</title>
        <authorList>
            <consortium name="DOE Joint Genome Institute"/>
            <consortium name="Mycorrhizal Genomics Consortium"/>
            <person name="Kohler A."/>
            <person name="Kuo A."/>
            <person name="Nagy L.G."/>
            <person name="Floudas D."/>
            <person name="Copeland A."/>
            <person name="Barry K.W."/>
            <person name="Cichocki N."/>
            <person name="Veneault-Fourrey C."/>
            <person name="LaButti K."/>
            <person name="Lindquist E.A."/>
            <person name="Lipzen A."/>
            <person name="Lundell T."/>
            <person name="Morin E."/>
            <person name="Murat C."/>
            <person name="Riley R."/>
            <person name="Ohm R."/>
            <person name="Sun H."/>
            <person name="Tunlid A."/>
            <person name="Henrissat B."/>
            <person name="Grigoriev I.V."/>
            <person name="Hibbett D.S."/>
            <person name="Martin F."/>
        </authorList>
    </citation>
    <scope>NUCLEOTIDE SEQUENCE [LARGE SCALE GENOMIC DNA]</scope>
    <source>
        <strain evidence="2">ATCC 200175</strain>
    </source>
</reference>
<organism evidence="1 2">
    <name type="scientific">Paxillus involutus ATCC 200175</name>
    <dbReference type="NCBI Taxonomy" id="664439"/>
    <lineage>
        <taxon>Eukaryota</taxon>
        <taxon>Fungi</taxon>
        <taxon>Dikarya</taxon>
        <taxon>Basidiomycota</taxon>
        <taxon>Agaricomycotina</taxon>
        <taxon>Agaricomycetes</taxon>
        <taxon>Agaricomycetidae</taxon>
        <taxon>Boletales</taxon>
        <taxon>Paxilineae</taxon>
        <taxon>Paxillaceae</taxon>
        <taxon>Paxillus</taxon>
    </lineage>
</organism>
<dbReference type="Proteomes" id="UP000053647">
    <property type="component" value="Unassembled WGS sequence"/>
</dbReference>